<protein>
    <recommendedName>
        <fullName evidence="2">Cytochrome bc1 complex Rieske iron-sulfur subunit</fullName>
    </recommendedName>
    <alternativeName>
        <fullName evidence="8">Cytochrome bc1 reductase complex subunit QcrA</fullName>
    </alternativeName>
</protein>
<evidence type="ECO:0000256" key="4">
    <source>
        <dbReference type="ARBA" id="ARBA00022723"/>
    </source>
</evidence>
<accession>A0A2K8PPG9</accession>
<comment type="cofactor">
    <cofactor evidence="9">
        <name>[2Fe-2S] cluster</name>
        <dbReference type="ChEBI" id="CHEBI:190135"/>
    </cofactor>
</comment>
<keyword evidence="5" id="KW-0408">Iron</keyword>
<dbReference type="EMBL" id="CP024985">
    <property type="protein sequence ID" value="ATZ27515.1"/>
    <property type="molecule type" value="Genomic_DNA"/>
</dbReference>
<keyword evidence="4" id="KW-0479">Metal-binding</keyword>
<evidence type="ECO:0000256" key="11">
    <source>
        <dbReference type="SAM" id="SignalP"/>
    </source>
</evidence>
<dbReference type="GO" id="GO:0051537">
    <property type="term" value="F:2 iron, 2 sulfur cluster binding"/>
    <property type="evidence" value="ECO:0007669"/>
    <property type="project" value="UniProtKB-KW"/>
</dbReference>
<feature type="region of interest" description="Disordered" evidence="10">
    <location>
        <begin position="35"/>
        <end position="78"/>
    </location>
</feature>
<dbReference type="KEGG" id="slx:SLAV_28640"/>
<feature type="chain" id="PRO_5044016950" description="Cytochrome bc1 complex Rieske iron-sulfur subunit" evidence="11">
    <location>
        <begin position="33"/>
        <end position="163"/>
    </location>
</feature>
<evidence type="ECO:0000313" key="13">
    <source>
        <dbReference type="Proteomes" id="UP000231791"/>
    </source>
</evidence>
<dbReference type="Gene3D" id="2.102.10.10">
    <property type="entry name" value="Rieske [2Fe-2S] iron-sulphur domain"/>
    <property type="match status" value="1"/>
</dbReference>
<dbReference type="GO" id="GO:0016020">
    <property type="term" value="C:membrane"/>
    <property type="evidence" value="ECO:0007669"/>
    <property type="project" value="InterPro"/>
</dbReference>
<evidence type="ECO:0000256" key="7">
    <source>
        <dbReference type="ARBA" id="ARBA00023157"/>
    </source>
</evidence>
<dbReference type="InterPro" id="IPR005805">
    <property type="entry name" value="Rieske_Fe-S_prot_C"/>
</dbReference>
<name>A0A2K8PPG9_STRLA</name>
<dbReference type="AlphaFoldDB" id="A0A2K8PPG9"/>
<keyword evidence="13" id="KW-1185">Reference proteome</keyword>
<evidence type="ECO:0000256" key="8">
    <source>
        <dbReference type="ARBA" id="ARBA00029586"/>
    </source>
</evidence>
<keyword evidence="6" id="KW-0411">Iron-sulfur</keyword>
<dbReference type="CDD" id="cd03467">
    <property type="entry name" value="Rieske"/>
    <property type="match status" value="1"/>
</dbReference>
<evidence type="ECO:0000313" key="12">
    <source>
        <dbReference type="EMBL" id="ATZ27515.1"/>
    </source>
</evidence>
<dbReference type="InterPro" id="IPR036922">
    <property type="entry name" value="Rieske_2Fe-2S_sf"/>
</dbReference>
<dbReference type="PANTHER" id="PTHR10134">
    <property type="entry name" value="CYTOCHROME B-C1 COMPLEX SUBUNIT RIESKE, MITOCHONDRIAL"/>
    <property type="match status" value="1"/>
</dbReference>
<evidence type="ECO:0000256" key="2">
    <source>
        <dbReference type="ARBA" id="ARBA00015816"/>
    </source>
</evidence>
<dbReference type="InterPro" id="IPR014349">
    <property type="entry name" value="Rieske_Fe-S_prot"/>
</dbReference>
<organism evidence="12 13">
    <name type="scientific">Streptomyces lavendulae subsp. lavendulae</name>
    <dbReference type="NCBI Taxonomy" id="58340"/>
    <lineage>
        <taxon>Bacteria</taxon>
        <taxon>Bacillati</taxon>
        <taxon>Actinomycetota</taxon>
        <taxon>Actinomycetes</taxon>
        <taxon>Kitasatosporales</taxon>
        <taxon>Streptomycetaceae</taxon>
        <taxon>Streptomyces</taxon>
    </lineage>
</organism>
<gene>
    <name evidence="12" type="primary">petC2</name>
    <name evidence="12" type="ORF">SLAV_28640</name>
</gene>
<feature type="compositionally biased region" description="Low complexity" evidence="10">
    <location>
        <begin position="48"/>
        <end position="65"/>
    </location>
</feature>
<evidence type="ECO:0000256" key="10">
    <source>
        <dbReference type="SAM" id="MobiDB-lite"/>
    </source>
</evidence>
<dbReference type="PRINTS" id="PR00162">
    <property type="entry name" value="RIESKE"/>
</dbReference>
<keyword evidence="3" id="KW-0001">2Fe-2S</keyword>
<dbReference type="GO" id="GO:0046872">
    <property type="term" value="F:metal ion binding"/>
    <property type="evidence" value="ECO:0007669"/>
    <property type="project" value="UniProtKB-KW"/>
</dbReference>
<proteinExistence type="predicted"/>
<feature type="signal peptide" evidence="11">
    <location>
        <begin position="1"/>
        <end position="32"/>
    </location>
</feature>
<keyword evidence="7" id="KW-1015">Disulfide bond</keyword>
<dbReference type="InterPro" id="IPR006311">
    <property type="entry name" value="TAT_signal"/>
</dbReference>
<dbReference type="InterPro" id="IPR017941">
    <property type="entry name" value="Rieske_2Fe-2S"/>
</dbReference>
<dbReference type="PROSITE" id="PS51296">
    <property type="entry name" value="RIESKE"/>
    <property type="match status" value="1"/>
</dbReference>
<dbReference type="RefSeq" id="WP_234333912.1">
    <property type="nucleotide sequence ID" value="NZ_CP024985.1"/>
</dbReference>
<evidence type="ECO:0000256" key="1">
    <source>
        <dbReference type="ARBA" id="ARBA00002494"/>
    </source>
</evidence>
<keyword evidence="12" id="KW-0560">Oxidoreductase</keyword>
<sequence length="163" mass="15808">MTDPNPMSDTASTARRTVLAAGAAALAGGTLAACGGGGGGTEKPAQDSGSAPSAAASPGEASGSATGKTLMKSSSEVPVGGGVVLKDQKLVVTQPTAGSFRCFSAVCTHEGCLVSKPENGVMHCPCHGSEFQASDGAVVKGPATRPLPEKKIAVAPDGTISLA</sequence>
<dbReference type="GO" id="GO:0016705">
    <property type="term" value="F:oxidoreductase activity, acting on paired donors, with incorporation or reduction of molecular oxygen"/>
    <property type="evidence" value="ECO:0007669"/>
    <property type="project" value="UniProtKB-ARBA"/>
</dbReference>
<dbReference type="Pfam" id="PF00355">
    <property type="entry name" value="Rieske"/>
    <property type="match status" value="1"/>
</dbReference>
<keyword evidence="11" id="KW-0732">Signal</keyword>
<dbReference type="Proteomes" id="UP000231791">
    <property type="component" value="Chromosome"/>
</dbReference>
<dbReference type="PROSITE" id="PS51318">
    <property type="entry name" value="TAT"/>
    <property type="match status" value="1"/>
</dbReference>
<evidence type="ECO:0000256" key="5">
    <source>
        <dbReference type="ARBA" id="ARBA00023004"/>
    </source>
</evidence>
<dbReference type="GO" id="GO:0004497">
    <property type="term" value="F:monooxygenase activity"/>
    <property type="evidence" value="ECO:0007669"/>
    <property type="project" value="UniProtKB-ARBA"/>
</dbReference>
<evidence type="ECO:0000256" key="9">
    <source>
        <dbReference type="ARBA" id="ARBA00034078"/>
    </source>
</evidence>
<evidence type="ECO:0000256" key="3">
    <source>
        <dbReference type="ARBA" id="ARBA00022714"/>
    </source>
</evidence>
<evidence type="ECO:0000256" key="6">
    <source>
        <dbReference type="ARBA" id="ARBA00023014"/>
    </source>
</evidence>
<comment type="function">
    <text evidence="1">Iron-sulfur subunit of the cytochrome bc1 complex, an essential component of the respiratory electron transport chain required for ATP synthesis. The bc1 complex catalyzes the oxidation of menaquinol and the reduction of cytochrome c in the respiratory chain. The bc1 complex operates through a Q-cycle mechanism that couples electron transfer to generation of the proton gradient that drives ATP synthesis.</text>
</comment>
<dbReference type="GeneID" id="49386728"/>
<dbReference type="SUPFAM" id="SSF50022">
    <property type="entry name" value="ISP domain"/>
    <property type="match status" value="1"/>
</dbReference>
<reference evidence="12 13" key="1">
    <citation type="submission" date="2017-11" db="EMBL/GenBank/DDBJ databases">
        <title>Complete genome sequence of Streptomyces lavendulae subsp. lavendulae CCM 3239 (formerly 'Streptomyces aureofaciens CCM 3239'), the producer of the angucycline-type antibiotic auricin.</title>
        <authorList>
            <person name="Busche T."/>
            <person name="Novakova R."/>
            <person name="Al'Dilaimi A."/>
            <person name="Homerova D."/>
            <person name="Feckova L."/>
            <person name="Rezuchova B."/>
            <person name="Mingyar E."/>
            <person name="Csolleiova D."/>
            <person name="Bekeova C."/>
            <person name="Winkler A."/>
            <person name="Sevcikova B."/>
            <person name="Kalinowski J."/>
            <person name="Kormanec J."/>
            <person name="Ruckert C."/>
        </authorList>
    </citation>
    <scope>NUCLEOTIDE SEQUENCE [LARGE SCALE GENOMIC DNA]</scope>
    <source>
        <strain evidence="12 13">CCM 3239</strain>
    </source>
</reference>